<name>A0A7U6JI32_9GAMM</name>
<dbReference type="NCBIfam" id="TIGR01868">
    <property type="entry name" value="casD_Cas5e"/>
    <property type="match status" value="1"/>
</dbReference>
<dbReference type="InterPro" id="IPR021124">
    <property type="entry name" value="CRISPR-assoc_prot_Cas5"/>
</dbReference>
<keyword evidence="3" id="KW-1185">Reference proteome</keyword>
<dbReference type="InterPro" id="IPR013422">
    <property type="entry name" value="CRISPR-assoc_prot_Cas5_N"/>
</dbReference>
<evidence type="ECO:0000313" key="3">
    <source>
        <dbReference type="Proteomes" id="UP000031631"/>
    </source>
</evidence>
<sequence>MTMDDYLVFQLYAPLAAWGGQAVGQERPTNDHPGRSALLGLLAAALGLKREQEQAHAQLRDACRFGIKLFSPGLMLRDFHTIQVPPGARKQQHLKTRRDELREPKLGTMLSFRSYRQDALCLVAALSSDADYGVERLADALLEPVFPLYLGRKSCPPAAPLDPEVIAAPDLRSALDSYCIAPVLARLQTGTPRYYWEAGMNTGMRHDYRAPRHDQPLSRRRWQFAPRDEYVFLGGE</sequence>
<dbReference type="NCBIfam" id="TIGR02593">
    <property type="entry name" value="CRISPR_cas5"/>
    <property type="match status" value="1"/>
</dbReference>
<keyword evidence="1" id="KW-0051">Antiviral defense</keyword>
<dbReference type="GO" id="GO:0003723">
    <property type="term" value="F:RNA binding"/>
    <property type="evidence" value="ECO:0007669"/>
    <property type="project" value="InterPro"/>
</dbReference>
<protein>
    <submittedName>
        <fullName evidence="2">CRISPR-associated Cas5e family protein</fullName>
    </submittedName>
</protein>
<dbReference type="Gene3D" id="3.30.70.2660">
    <property type="match status" value="1"/>
</dbReference>
<dbReference type="Pfam" id="PF09704">
    <property type="entry name" value="Cas_Cas5d"/>
    <property type="match status" value="1"/>
</dbReference>
<organism evidence="2 3">
    <name type="scientific">Thiolapillus brandeum</name>
    <dbReference type="NCBI Taxonomy" id="1076588"/>
    <lineage>
        <taxon>Bacteria</taxon>
        <taxon>Pseudomonadati</taxon>
        <taxon>Pseudomonadota</taxon>
        <taxon>Gammaproteobacteria</taxon>
        <taxon>Chromatiales</taxon>
        <taxon>Sedimenticolaceae</taxon>
        <taxon>Thiolapillus</taxon>
    </lineage>
</organism>
<evidence type="ECO:0000256" key="1">
    <source>
        <dbReference type="ARBA" id="ARBA00023118"/>
    </source>
</evidence>
<evidence type="ECO:0000313" key="2">
    <source>
        <dbReference type="EMBL" id="BAO44422.1"/>
    </source>
</evidence>
<gene>
    <name evidence="2" type="ORF">TBH_C1503</name>
</gene>
<dbReference type="EMBL" id="AP012273">
    <property type="protein sequence ID" value="BAO44422.1"/>
    <property type="molecule type" value="Genomic_DNA"/>
</dbReference>
<dbReference type="CDD" id="cd09756">
    <property type="entry name" value="Cas5_I-E"/>
    <property type="match status" value="1"/>
</dbReference>
<dbReference type="AlphaFoldDB" id="A0A7U6JI32"/>
<dbReference type="Proteomes" id="UP000031631">
    <property type="component" value="Chromosome"/>
</dbReference>
<reference evidence="2 3" key="1">
    <citation type="journal article" date="2014" name="PLoS ONE">
        <title>Physiological and genomic features of a novel sulfur-oxidizing gammaproteobacterium belonging to a previously uncultivated symbiotic lineage isolated from a hydrothermal vent.</title>
        <authorList>
            <person name="Nunoura T."/>
            <person name="Takaki Y."/>
            <person name="Kazama H."/>
            <person name="Kakuta J."/>
            <person name="Shimamura S."/>
            <person name="Makita H."/>
            <person name="Hirai M."/>
            <person name="Miyazaki M."/>
            <person name="Takai K."/>
        </authorList>
    </citation>
    <scope>NUCLEOTIDE SEQUENCE [LARGE SCALE GENOMIC DNA]</scope>
    <source>
        <strain evidence="2 3">Hiromi1</strain>
    </source>
</reference>
<proteinExistence type="predicted"/>
<dbReference type="GO" id="GO:0043571">
    <property type="term" value="P:maintenance of CRISPR repeat elements"/>
    <property type="evidence" value="ECO:0007669"/>
    <property type="project" value="InterPro"/>
</dbReference>
<dbReference type="KEGG" id="tbn:TBH_C1503"/>
<accession>A0A7U6JI32</accession>
<dbReference type="InterPro" id="IPR010147">
    <property type="entry name" value="CRISPR-assoc_prot_CasD"/>
</dbReference>
<dbReference type="GO" id="GO:0051607">
    <property type="term" value="P:defense response to virus"/>
    <property type="evidence" value="ECO:0007669"/>
    <property type="project" value="UniProtKB-KW"/>
</dbReference>